<evidence type="ECO:0000313" key="2">
    <source>
        <dbReference type="EMBL" id="OEE60616.1"/>
    </source>
</evidence>
<dbReference type="EMBL" id="AJWN02000064">
    <property type="protein sequence ID" value="OEE60616.1"/>
    <property type="molecule type" value="Genomic_DNA"/>
</dbReference>
<dbReference type="InterPro" id="IPR002934">
    <property type="entry name" value="Polymerase_NTP_transf_dom"/>
</dbReference>
<dbReference type="AlphaFoldDB" id="A0A1E5C546"/>
<dbReference type="Proteomes" id="UP000095039">
    <property type="component" value="Unassembled WGS sequence"/>
</dbReference>
<dbReference type="GO" id="GO:0016779">
    <property type="term" value="F:nucleotidyltransferase activity"/>
    <property type="evidence" value="ECO:0007669"/>
    <property type="project" value="InterPro"/>
</dbReference>
<dbReference type="CDD" id="cd05403">
    <property type="entry name" value="NT_KNTase_like"/>
    <property type="match status" value="1"/>
</dbReference>
<proteinExistence type="predicted"/>
<organism evidence="2 3">
    <name type="scientific">Enterovibrio norvegicus FF-454</name>
    <dbReference type="NCBI Taxonomy" id="1185651"/>
    <lineage>
        <taxon>Bacteria</taxon>
        <taxon>Pseudomonadati</taxon>
        <taxon>Pseudomonadota</taxon>
        <taxon>Gammaproteobacteria</taxon>
        <taxon>Vibrionales</taxon>
        <taxon>Vibrionaceae</taxon>
        <taxon>Enterovibrio</taxon>
    </lineage>
</organism>
<protein>
    <recommendedName>
        <fullName evidence="1">Polymerase nucleotidyl transferase domain-containing protein</fullName>
    </recommendedName>
</protein>
<name>A0A1E5C546_9GAMM</name>
<dbReference type="InterPro" id="IPR043519">
    <property type="entry name" value="NT_sf"/>
</dbReference>
<gene>
    <name evidence="2" type="ORF">A1OK_10470</name>
</gene>
<dbReference type="SUPFAM" id="SSF81301">
    <property type="entry name" value="Nucleotidyltransferase"/>
    <property type="match status" value="1"/>
</dbReference>
<dbReference type="Gene3D" id="3.30.460.10">
    <property type="entry name" value="Beta Polymerase, domain 2"/>
    <property type="match status" value="1"/>
</dbReference>
<evidence type="ECO:0000259" key="1">
    <source>
        <dbReference type="Pfam" id="PF01909"/>
    </source>
</evidence>
<feature type="domain" description="Polymerase nucleotidyl transferase" evidence="1">
    <location>
        <begin position="2"/>
        <end position="41"/>
    </location>
</feature>
<keyword evidence="3" id="KW-1185">Reference proteome</keyword>
<accession>A0A1E5C546</accession>
<dbReference type="RefSeq" id="WP_016962039.1">
    <property type="nucleotide sequence ID" value="NZ_AJWN02000064.1"/>
</dbReference>
<comment type="caution">
    <text evidence="2">The sequence shown here is derived from an EMBL/GenBank/DDBJ whole genome shotgun (WGS) entry which is preliminary data.</text>
</comment>
<reference evidence="2 3" key="1">
    <citation type="journal article" date="2012" name="Science">
        <title>Ecological populations of bacteria act as socially cohesive units of antibiotic production and resistance.</title>
        <authorList>
            <person name="Cordero O.X."/>
            <person name="Wildschutte H."/>
            <person name="Kirkup B."/>
            <person name="Proehl S."/>
            <person name="Ngo L."/>
            <person name="Hussain F."/>
            <person name="Le Roux F."/>
            <person name="Mincer T."/>
            <person name="Polz M.F."/>
        </authorList>
    </citation>
    <scope>NUCLEOTIDE SEQUENCE [LARGE SCALE GENOMIC DNA]</scope>
    <source>
        <strain evidence="2 3">FF-454</strain>
    </source>
</reference>
<dbReference type="Pfam" id="PF01909">
    <property type="entry name" value="NTP_transf_2"/>
    <property type="match status" value="1"/>
</dbReference>
<evidence type="ECO:0000313" key="3">
    <source>
        <dbReference type="Proteomes" id="UP000095039"/>
    </source>
</evidence>
<sequence length="206" mass="23603">MKKEIYIFGSTVRGEVASNSDIDVLVITDLENRRSHFPDEWSVYSFQAISDFYDSGRLFAWHLHLDSKCIYKDKNESFLDSLGSPAPYSNLECDFESLKEILTQSLDEIEKGTASLVFEVGIAYTAIRDLAMIASTKSLNRPCFSRYSPYLLYNKFPIEKSIYEKMICARLASTRGVSISKEDIVQISELPTYKIRSWLNELESIL</sequence>